<proteinExistence type="predicted"/>
<evidence type="ECO:0000259" key="5">
    <source>
        <dbReference type="Pfam" id="PF13613"/>
    </source>
</evidence>
<dbReference type="InterPro" id="IPR027806">
    <property type="entry name" value="HARBI1_dom"/>
</dbReference>
<reference evidence="6" key="1">
    <citation type="submission" date="2020-08" db="EMBL/GenBank/DDBJ databases">
        <title>Spodoptera exigua strain:BAW_Kor-Di-RS1 Genome sequencing and assembly.</title>
        <authorList>
            <person name="Kim J."/>
            <person name="Nam H.Y."/>
            <person name="Kwon M."/>
            <person name="Choi J.H."/>
            <person name="Cho S.R."/>
            <person name="Kim G.-H."/>
        </authorList>
    </citation>
    <scope>NUCLEOTIDE SEQUENCE</scope>
    <source>
        <strain evidence="6">BAW_Kor-Di-RS1</strain>
        <tissue evidence="6">Whole-body</tissue>
    </source>
</reference>
<feature type="domain" description="DDE Tnp4" evidence="4">
    <location>
        <begin position="413"/>
        <end position="580"/>
    </location>
</feature>
<comment type="cofactor">
    <cofactor evidence="1">
        <name>a divalent metal cation</name>
        <dbReference type="ChEBI" id="CHEBI:60240"/>
    </cofactor>
</comment>
<evidence type="ECO:0008006" key="8">
    <source>
        <dbReference type="Google" id="ProtNLM"/>
    </source>
</evidence>
<dbReference type="AlphaFoldDB" id="A0A835G4A8"/>
<dbReference type="Pfam" id="PF13613">
    <property type="entry name" value="HTH_Tnp_4"/>
    <property type="match status" value="1"/>
</dbReference>
<protein>
    <recommendedName>
        <fullName evidence="8">DDE Tnp4 domain-containing protein</fullName>
    </recommendedName>
</protein>
<dbReference type="EMBL" id="JACKWZ010000809">
    <property type="protein sequence ID" value="KAF9405105.1"/>
    <property type="molecule type" value="Genomic_DNA"/>
</dbReference>
<sequence length="789" mass="89947">MIVLSVFFPKKHFKTMVQNNRLSPNIDLSLLDTDLNRNDALHKLRCSHAKTAAAFHLFFVCSFTHEPSTMIPRDANICHPCYELLNSEEANGGRLFGHTMVFITCGRSIRSVQRHAVERTDLIMQDLPVSHPAIHQVANYVCHPCWIRHQRQSNQDENQSTLPRPEPVPQAETEPEPQAGSQPETASGLVLESEINLPNYKRAANTSSHCVFHGCTNEQQLHVVPTFIKKMLIATFNFYIPRSTRVCEVHLNVNVWHLLLENNNIFSNFTATQIEDIVSLAKLELPTFNFERVSEMQNVLCHYWTGLTIVNFLNLFNGLPALPFKRSKNALALYLAKLRTGESDRRLATLFSVSRPTLTAIFKKIRECLMNVLVPNYIGPNHLSHLDIVNRNLSIPNALFGSDNNRPAIVIFDGTYVFLQKSSNYLFQKKTYSLHKYDNLVKPFVIVSCDGHIIDVVGPYAATQTDAEIINHLFIDEESQYRQLFQPNDIFILDRGFRDAIPHLQSIGYQIHKPESLDPGETQLNIEQANKTRKVTLCRWVVEVVNGRFKRDFKLFRQRFFNLAACHLIDDFKIAAALINKYHMLIEDSPNSGEIIERVARLMDQPNHLGSFVRANNLNRQRSMFVRVDGNLPQLESFPIPQLLRGRIKSRHIGQRIYYVYILYETEPINNHIDNIISHYCSCINFRLLMSCNDSDLVSRLGETSEHVVISGFIFGPCANNTHRMSAFSDGTRIFNLDETSTTTVQKPQKVLAPIGRKVIGKLTSGERGSLCGIVVCAVSATLWHRFLN</sequence>
<evidence type="ECO:0000256" key="1">
    <source>
        <dbReference type="ARBA" id="ARBA00001968"/>
    </source>
</evidence>
<organism evidence="6 7">
    <name type="scientific">Spodoptera exigua</name>
    <name type="common">Beet armyworm</name>
    <name type="synonym">Noctua fulgens</name>
    <dbReference type="NCBI Taxonomy" id="7107"/>
    <lineage>
        <taxon>Eukaryota</taxon>
        <taxon>Metazoa</taxon>
        <taxon>Ecdysozoa</taxon>
        <taxon>Arthropoda</taxon>
        <taxon>Hexapoda</taxon>
        <taxon>Insecta</taxon>
        <taxon>Pterygota</taxon>
        <taxon>Neoptera</taxon>
        <taxon>Endopterygota</taxon>
        <taxon>Lepidoptera</taxon>
        <taxon>Glossata</taxon>
        <taxon>Ditrysia</taxon>
        <taxon>Noctuoidea</taxon>
        <taxon>Noctuidae</taxon>
        <taxon>Amphipyrinae</taxon>
        <taxon>Spodoptera</taxon>
    </lineage>
</organism>
<dbReference type="GO" id="GO:0046872">
    <property type="term" value="F:metal ion binding"/>
    <property type="evidence" value="ECO:0007669"/>
    <property type="project" value="UniProtKB-KW"/>
</dbReference>
<accession>A0A835G4A8</accession>
<evidence type="ECO:0000313" key="6">
    <source>
        <dbReference type="EMBL" id="KAF9405105.1"/>
    </source>
</evidence>
<dbReference type="Pfam" id="PF13359">
    <property type="entry name" value="DDE_Tnp_4"/>
    <property type="match status" value="1"/>
</dbReference>
<evidence type="ECO:0000256" key="2">
    <source>
        <dbReference type="ARBA" id="ARBA00022723"/>
    </source>
</evidence>
<feature type="compositionally biased region" description="Polar residues" evidence="3">
    <location>
        <begin position="153"/>
        <end position="162"/>
    </location>
</feature>
<comment type="caution">
    <text evidence="6">The sequence shown here is derived from an EMBL/GenBank/DDBJ whole genome shotgun (WGS) entry which is preliminary data.</text>
</comment>
<gene>
    <name evidence="6" type="ORF">HW555_014010</name>
</gene>
<feature type="domain" description="Transposase Helix-turn-helix" evidence="5">
    <location>
        <begin position="328"/>
        <end position="370"/>
    </location>
</feature>
<dbReference type="InterPro" id="IPR027805">
    <property type="entry name" value="Transposase_HTH_dom"/>
</dbReference>
<evidence type="ECO:0000256" key="3">
    <source>
        <dbReference type="SAM" id="MobiDB-lite"/>
    </source>
</evidence>
<name>A0A835G4A8_SPOEX</name>
<dbReference type="PANTHER" id="PTHR23080">
    <property type="entry name" value="THAP DOMAIN PROTEIN"/>
    <property type="match status" value="1"/>
</dbReference>
<evidence type="ECO:0000259" key="4">
    <source>
        <dbReference type="Pfam" id="PF13359"/>
    </source>
</evidence>
<dbReference type="Proteomes" id="UP000648187">
    <property type="component" value="Unassembled WGS sequence"/>
</dbReference>
<keyword evidence="2" id="KW-0479">Metal-binding</keyword>
<keyword evidence="7" id="KW-1185">Reference proteome</keyword>
<feature type="region of interest" description="Disordered" evidence="3">
    <location>
        <begin position="153"/>
        <end position="186"/>
    </location>
</feature>
<evidence type="ECO:0000313" key="7">
    <source>
        <dbReference type="Proteomes" id="UP000648187"/>
    </source>
</evidence>